<feature type="signal peptide" evidence="1">
    <location>
        <begin position="1"/>
        <end position="24"/>
    </location>
</feature>
<protein>
    <submittedName>
        <fullName evidence="4">Fimbrial protein</fullName>
    </submittedName>
    <submittedName>
        <fullName evidence="3">Minor fimbrial subunit</fullName>
    </submittedName>
</protein>
<dbReference type="SUPFAM" id="SSF49401">
    <property type="entry name" value="Bacterial adhesins"/>
    <property type="match status" value="1"/>
</dbReference>
<organism evidence="3 5">
    <name type="scientific">Pectobacterium parmentieri</name>
    <dbReference type="NCBI Taxonomy" id="1905730"/>
    <lineage>
        <taxon>Bacteria</taxon>
        <taxon>Pseudomonadati</taxon>
        <taxon>Pseudomonadota</taxon>
        <taxon>Gammaproteobacteria</taxon>
        <taxon>Enterobacterales</taxon>
        <taxon>Pectobacteriaceae</taxon>
        <taxon>Pectobacterium</taxon>
    </lineage>
</organism>
<feature type="chain" id="PRO_5002611708" evidence="1">
    <location>
        <begin position="25"/>
        <end position="165"/>
    </location>
</feature>
<evidence type="ECO:0000313" key="6">
    <source>
        <dbReference type="Proteomes" id="UP001194579"/>
    </source>
</evidence>
<reference evidence="4" key="4">
    <citation type="submission" date="2024-05" db="EMBL/GenBank/DDBJ databases">
        <title>Identification of Pectobacterium versatile causing blackleg of potato from New York State with a whole genome sequencing approach.</title>
        <authorList>
            <person name="Ma X."/>
            <person name="Swingle B."/>
        </authorList>
    </citation>
    <scope>NUCLEOTIDE SEQUENCE</scope>
    <source>
        <strain evidence="4">NY1588A</strain>
    </source>
</reference>
<gene>
    <name evidence="3" type="ordered locus">W5S_1577</name>
    <name evidence="4" type="ORF">F6Q06_17420</name>
</gene>
<dbReference type="Gene3D" id="2.60.40.1090">
    <property type="entry name" value="Fimbrial-type adhesion domain"/>
    <property type="match status" value="1"/>
</dbReference>
<dbReference type="GO" id="GO:0009289">
    <property type="term" value="C:pilus"/>
    <property type="evidence" value="ECO:0007669"/>
    <property type="project" value="InterPro"/>
</dbReference>
<dbReference type="HOGENOM" id="CLU_114111_2_0_6"/>
<dbReference type="Pfam" id="PF00419">
    <property type="entry name" value="Fimbrial"/>
    <property type="match status" value="1"/>
</dbReference>
<reference evidence="3 5" key="1">
    <citation type="journal article" date="2012" name="J. Bacteriol.">
        <title>Genome sequence of Pectobacterium sp. strain SCC3193.</title>
        <authorList>
            <person name="Koskinen J.P."/>
            <person name="Laine P."/>
            <person name="Niemi O."/>
            <person name="Nykyri J."/>
            <person name="Harjunpaa H."/>
            <person name="Auvinen P."/>
            <person name="Paulin L."/>
            <person name="Pirhonen M."/>
            <person name="Palva T."/>
            <person name="Holm L."/>
        </authorList>
    </citation>
    <scope>NUCLEOTIDE SEQUENCE [LARGE SCALE GENOMIC DNA]</scope>
    <source>
        <strain evidence="3 5">SCC3193</strain>
    </source>
</reference>
<dbReference type="Proteomes" id="UP001194579">
    <property type="component" value="Unassembled WGS sequence"/>
</dbReference>
<dbReference type="GO" id="GO:0043709">
    <property type="term" value="P:cell adhesion involved in single-species biofilm formation"/>
    <property type="evidence" value="ECO:0007669"/>
    <property type="project" value="TreeGrafter"/>
</dbReference>
<sequence>MKIKTLIKIMLLAGLSGCITSVMAGEGDMTFRGTLITPPPCIINDGNQISVNFGERIGAGRVNGVNYRMPVNYQITCEKGNDQSVVLTLRMSGSATDFDPNALQTNKDGLGIRIYQNDEPFAPNSTLKVSLTSLPKLEAVPVKKVGGTLEKGSFETWATLRADYQ</sequence>
<dbReference type="InterPro" id="IPR036937">
    <property type="entry name" value="Adhesion_dom_fimbrial_sf"/>
</dbReference>
<dbReference type="RefSeq" id="WP_014699329.1">
    <property type="nucleotide sequence ID" value="NC_017845.1"/>
</dbReference>
<dbReference type="InterPro" id="IPR000259">
    <property type="entry name" value="Adhesion_dom_fimbrial"/>
</dbReference>
<dbReference type="PANTHER" id="PTHR33420">
    <property type="entry name" value="FIMBRIAL SUBUNIT ELFA-RELATED"/>
    <property type="match status" value="1"/>
</dbReference>
<dbReference type="InterPro" id="IPR008966">
    <property type="entry name" value="Adhesion_dom_sf"/>
</dbReference>
<dbReference type="AlphaFoldDB" id="A0A0H3I2Q1"/>
<evidence type="ECO:0000256" key="1">
    <source>
        <dbReference type="SAM" id="SignalP"/>
    </source>
</evidence>
<keyword evidence="1" id="KW-0732">Signal</keyword>
<reference evidence="6" key="3">
    <citation type="submission" date="2023-07" db="EMBL/GenBank/DDBJ databases">
        <title>Identification of Pectobacterium versatile causing blackleg of potato from New York State with a whole genome sequencing approach.</title>
        <authorList>
            <person name="Ma X."/>
            <person name="Swingle B."/>
        </authorList>
    </citation>
    <scope>NUCLEOTIDE SEQUENCE [LARGE SCALE GENOMIC DNA]</scope>
    <source>
        <strain evidence="6">NY1588A</strain>
    </source>
</reference>
<dbReference type="Proteomes" id="UP000008044">
    <property type="component" value="Chromosome"/>
</dbReference>
<dbReference type="InterPro" id="IPR050263">
    <property type="entry name" value="Bact_Fimbrial_Adh_Pro"/>
</dbReference>
<feature type="domain" description="Fimbrial-type adhesion" evidence="2">
    <location>
        <begin position="30"/>
        <end position="165"/>
    </location>
</feature>
<dbReference type="PANTHER" id="PTHR33420:SF33">
    <property type="entry name" value="MINOR FIMBRIAL SUBUNIT"/>
    <property type="match status" value="1"/>
</dbReference>
<dbReference type="EMBL" id="CP003415">
    <property type="protein sequence ID" value="AFI89669.1"/>
    <property type="molecule type" value="Genomic_DNA"/>
</dbReference>
<keyword evidence="6" id="KW-1185">Reference proteome</keyword>
<name>A0A0H3I2Q1_PECPM</name>
<accession>A0A0H3I2Q1</accession>
<evidence type="ECO:0000313" key="4">
    <source>
        <dbReference type="EMBL" id="MBI0556251.1"/>
    </source>
</evidence>
<evidence type="ECO:0000313" key="3">
    <source>
        <dbReference type="EMBL" id="AFI89669.1"/>
    </source>
</evidence>
<dbReference type="STRING" id="1905730.W5S_1577"/>
<dbReference type="eggNOG" id="COG3539">
    <property type="taxonomic scope" value="Bacteria"/>
</dbReference>
<evidence type="ECO:0000259" key="2">
    <source>
        <dbReference type="Pfam" id="PF00419"/>
    </source>
</evidence>
<reference evidence="3" key="2">
    <citation type="submission" date="2012-03" db="EMBL/GenBank/DDBJ databases">
        <authorList>
            <person name="Koskinen P."/>
            <person name="Laine P."/>
            <person name="Niemi O."/>
            <person name="Nykyri J."/>
            <person name="Harjunpaa H."/>
            <person name="Auvinen P."/>
            <person name="Paulin L."/>
            <person name="Pirhonen M."/>
            <person name="Palva T."/>
            <person name="Holm L."/>
        </authorList>
    </citation>
    <scope>NUCLEOTIDE SEQUENCE</scope>
    <source>
        <strain evidence="3">SCC3193</strain>
    </source>
</reference>
<dbReference type="KEGG" id="pec:W5S_1577"/>
<proteinExistence type="predicted"/>
<dbReference type="PATRIC" id="fig|1166016.3.peg.1596"/>
<evidence type="ECO:0000313" key="5">
    <source>
        <dbReference type="Proteomes" id="UP000008044"/>
    </source>
</evidence>
<dbReference type="EMBL" id="WABS01000039">
    <property type="protein sequence ID" value="MBI0556251.1"/>
    <property type="molecule type" value="Genomic_DNA"/>
</dbReference>